<evidence type="ECO:0000256" key="4">
    <source>
        <dbReference type="ARBA" id="ARBA00022989"/>
    </source>
</evidence>
<evidence type="ECO:0000313" key="9">
    <source>
        <dbReference type="Proteomes" id="UP001139011"/>
    </source>
</evidence>
<evidence type="ECO:0000256" key="6">
    <source>
        <dbReference type="SAM" id="Phobius"/>
    </source>
</evidence>
<evidence type="ECO:0000256" key="2">
    <source>
        <dbReference type="ARBA" id="ARBA00022475"/>
    </source>
</evidence>
<protein>
    <submittedName>
        <fullName evidence="8">DUF3817 domain-containing protein</fullName>
    </submittedName>
</protein>
<proteinExistence type="predicted"/>
<comment type="caution">
    <text evidence="8">The sequence shown here is derived from an EMBL/GenBank/DDBJ whole genome shotgun (WGS) entry which is preliminary data.</text>
</comment>
<feature type="domain" description="DUF3817" evidence="7">
    <location>
        <begin position="5"/>
        <end position="93"/>
    </location>
</feature>
<dbReference type="PANTHER" id="PTHR40077">
    <property type="entry name" value="MEMBRANE PROTEIN-RELATED"/>
    <property type="match status" value="1"/>
</dbReference>
<comment type="subcellular location">
    <subcellularLocation>
        <location evidence="1">Cell membrane</location>
        <topology evidence="1">Multi-pass membrane protein</topology>
    </subcellularLocation>
</comment>
<evidence type="ECO:0000256" key="5">
    <source>
        <dbReference type="ARBA" id="ARBA00023136"/>
    </source>
</evidence>
<dbReference type="PANTHER" id="PTHR40077:SF1">
    <property type="entry name" value="MEMBRANE PROTEIN"/>
    <property type="match status" value="1"/>
</dbReference>
<dbReference type="RefSeq" id="WP_062236218.1">
    <property type="nucleotide sequence ID" value="NZ_JAIWJX010000002.1"/>
</dbReference>
<evidence type="ECO:0000256" key="1">
    <source>
        <dbReference type="ARBA" id="ARBA00004651"/>
    </source>
</evidence>
<dbReference type="GO" id="GO:0005886">
    <property type="term" value="C:plasma membrane"/>
    <property type="evidence" value="ECO:0007669"/>
    <property type="project" value="UniProtKB-SubCell"/>
</dbReference>
<evidence type="ECO:0000313" key="8">
    <source>
        <dbReference type="EMBL" id="MCK6256075.1"/>
    </source>
</evidence>
<dbReference type="Pfam" id="PF12823">
    <property type="entry name" value="DUF3817"/>
    <property type="match status" value="1"/>
</dbReference>
<evidence type="ECO:0000256" key="3">
    <source>
        <dbReference type="ARBA" id="ARBA00022692"/>
    </source>
</evidence>
<keyword evidence="5 6" id="KW-0472">Membrane</keyword>
<organism evidence="8 9">
    <name type="scientific">Fictibacillus marinisediminis</name>
    <dbReference type="NCBI Taxonomy" id="2878389"/>
    <lineage>
        <taxon>Bacteria</taxon>
        <taxon>Bacillati</taxon>
        <taxon>Bacillota</taxon>
        <taxon>Bacilli</taxon>
        <taxon>Bacillales</taxon>
        <taxon>Fictibacillaceae</taxon>
        <taxon>Fictibacillus</taxon>
    </lineage>
</organism>
<evidence type="ECO:0000259" key="7">
    <source>
        <dbReference type="Pfam" id="PF12823"/>
    </source>
</evidence>
<reference evidence="8" key="1">
    <citation type="submission" date="2021-09" db="EMBL/GenBank/DDBJ databases">
        <title>Genome analysis of Fictibacillus sp. KIGAM418 isolated from marine sediment.</title>
        <authorList>
            <person name="Seo M.-J."/>
            <person name="Cho E.-S."/>
            <person name="Hwang C.Y."/>
        </authorList>
    </citation>
    <scope>NUCLEOTIDE SEQUENCE</scope>
    <source>
        <strain evidence="8">KIGAM418</strain>
    </source>
</reference>
<dbReference type="Proteomes" id="UP001139011">
    <property type="component" value="Unassembled WGS sequence"/>
</dbReference>
<sequence>MNPSLKRFILIGTLEGISFLVLLGIAMPLKYFAGYPIAVMIAGSLHGLFFVLYLIALANVTFKNRWPFTLVMGALVASVLPFGPFVFDSYLKRKA</sequence>
<keyword evidence="2" id="KW-1003">Cell membrane</keyword>
<keyword evidence="3 6" id="KW-0812">Transmembrane</keyword>
<feature type="transmembrane region" description="Helical" evidence="6">
    <location>
        <begin position="7"/>
        <end position="27"/>
    </location>
</feature>
<feature type="transmembrane region" description="Helical" evidence="6">
    <location>
        <begin position="68"/>
        <end position="87"/>
    </location>
</feature>
<keyword evidence="9" id="KW-1185">Reference proteome</keyword>
<name>A0A9X2BCW9_9BACL</name>
<dbReference type="InterPro" id="IPR023845">
    <property type="entry name" value="DUF3817_TM"/>
</dbReference>
<dbReference type="EMBL" id="JAIWJX010000002">
    <property type="protein sequence ID" value="MCK6256075.1"/>
    <property type="molecule type" value="Genomic_DNA"/>
</dbReference>
<keyword evidence="4 6" id="KW-1133">Transmembrane helix</keyword>
<gene>
    <name evidence="8" type="ORF">LCY76_05590</name>
</gene>
<dbReference type="NCBIfam" id="TIGR03954">
    <property type="entry name" value="integ_memb_HG"/>
    <property type="match status" value="1"/>
</dbReference>
<accession>A0A9X2BCW9</accession>
<dbReference type="AlphaFoldDB" id="A0A9X2BCW9"/>
<feature type="transmembrane region" description="Helical" evidence="6">
    <location>
        <begin position="33"/>
        <end position="56"/>
    </location>
</feature>